<evidence type="ECO:0000256" key="4">
    <source>
        <dbReference type="ARBA" id="ARBA00022984"/>
    </source>
</evidence>
<evidence type="ECO:0000313" key="8">
    <source>
        <dbReference type="Proteomes" id="UP000231139"/>
    </source>
</evidence>
<dbReference type="Proteomes" id="UP000231139">
    <property type="component" value="Unassembled WGS sequence"/>
</dbReference>
<evidence type="ECO:0008006" key="9">
    <source>
        <dbReference type="Google" id="ProtNLM"/>
    </source>
</evidence>
<comment type="similarity">
    <text evidence="1">Belongs to the FemABX family.</text>
</comment>
<dbReference type="PANTHER" id="PTHR36174">
    <property type="entry name" value="LIPID II:GLYCINE GLYCYLTRANSFERASE"/>
    <property type="match status" value="1"/>
</dbReference>
<dbReference type="AlphaFoldDB" id="A0A2H0N042"/>
<reference evidence="7 8" key="1">
    <citation type="submission" date="2017-09" db="EMBL/GenBank/DDBJ databases">
        <title>Depth-based differentiation of microbial function through sediment-hosted aquifers and enrichment of novel symbionts in the deep terrestrial subsurface.</title>
        <authorList>
            <person name="Probst A.J."/>
            <person name="Ladd B."/>
            <person name="Jarett J.K."/>
            <person name="Geller-Mcgrath D.E."/>
            <person name="Sieber C.M."/>
            <person name="Emerson J.B."/>
            <person name="Anantharaman K."/>
            <person name="Thomas B.C."/>
            <person name="Malmstrom R."/>
            <person name="Stieglmeier M."/>
            <person name="Klingl A."/>
            <person name="Woyke T."/>
            <person name="Ryan C.M."/>
            <person name="Banfield J.F."/>
        </authorList>
    </citation>
    <scope>NUCLEOTIDE SEQUENCE [LARGE SCALE GENOMIC DNA]</scope>
    <source>
        <strain evidence="7">CG11_big_fil_rev_8_21_14_0_20_35_11</strain>
    </source>
</reference>
<keyword evidence="5" id="KW-0012">Acyltransferase</keyword>
<dbReference type="InterPro" id="IPR003447">
    <property type="entry name" value="FEMABX"/>
</dbReference>
<keyword evidence="4" id="KW-0573">Peptidoglycan synthesis</keyword>
<sequence length="350" mass="41224">MIVREVKDKKIWESFLLGCCQKTFLDSWQWGEFNRVMGSKIWRLGIFESKNLLGVALIIKVKAKRGTFLFIPHGPNITNSKFQILKTLLEELKKIAEKEKCIFIRIAPIWEENEEDEKMFEDLGFRNAPIHMHPELTWELDITPPEQELLLQMRKTTRYLIRQGLKNRDIEILQSKEVKDVENFNQLYQETAGRHSFTPFFWGYLKNEFLTFGNENNIALFLGKYKNEVISSAMIIFWQGIAFYHQGASSSKYPKIPVSYLIQWEAILEAKKRGCHTYNFWGIAPFSTVTENGNPKLQISRGHPWTGLTLFKIGFGGYPKEYCKTQDLPLSKKYWLTFLFEKLRKRKRNL</sequence>
<evidence type="ECO:0000256" key="1">
    <source>
        <dbReference type="ARBA" id="ARBA00009943"/>
    </source>
</evidence>
<evidence type="ECO:0000256" key="3">
    <source>
        <dbReference type="ARBA" id="ARBA00022960"/>
    </source>
</evidence>
<dbReference type="GO" id="GO:0008360">
    <property type="term" value="P:regulation of cell shape"/>
    <property type="evidence" value="ECO:0007669"/>
    <property type="project" value="UniProtKB-KW"/>
</dbReference>
<name>A0A2H0N042_9BACT</name>
<dbReference type="EMBL" id="PCWK01000045">
    <property type="protein sequence ID" value="PIR02277.1"/>
    <property type="molecule type" value="Genomic_DNA"/>
</dbReference>
<evidence type="ECO:0000256" key="6">
    <source>
        <dbReference type="ARBA" id="ARBA00023316"/>
    </source>
</evidence>
<keyword evidence="2" id="KW-0808">Transferase</keyword>
<proteinExistence type="inferred from homology"/>
<accession>A0A2H0N042</accession>
<dbReference type="GO" id="GO:0009252">
    <property type="term" value="P:peptidoglycan biosynthetic process"/>
    <property type="evidence" value="ECO:0007669"/>
    <property type="project" value="UniProtKB-KW"/>
</dbReference>
<protein>
    <recommendedName>
        <fullName evidence="9">BioF2-like acetyltransferase domain-containing protein</fullName>
    </recommendedName>
</protein>
<keyword evidence="3" id="KW-0133">Cell shape</keyword>
<keyword evidence="6" id="KW-0961">Cell wall biogenesis/degradation</keyword>
<dbReference type="PROSITE" id="PS51191">
    <property type="entry name" value="FEMABX"/>
    <property type="match status" value="1"/>
</dbReference>
<dbReference type="Gene3D" id="3.40.630.30">
    <property type="match status" value="2"/>
</dbReference>
<comment type="caution">
    <text evidence="7">The sequence shown here is derived from an EMBL/GenBank/DDBJ whole genome shotgun (WGS) entry which is preliminary data.</text>
</comment>
<organism evidence="7 8">
    <name type="scientific">Candidatus Nealsonbacteria bacterium CG11_big_fil_rev_8_21_14_0_20_35_11</name>
    <dbReference type="NCBI Taxonomy" id="1974713"/>
    <lineage>
        <taxon>Bacteria</taxon>
        <taxon>Candidatus Nealsoniibacteriota</taxon>
    </lineage>
</organism>
<dbReference type="InterPro" id="IPR050644">
    <property type="entry name" value="PG_Glycine_Bridge_Synth"/>
</dbReference>
<dbReference type="InterPro" id="IPR016181">
    <property type="entry name" value="Acyl_CoA_acyltransferase"/>
</dbReference>
<dbReference type="Pfam" id="PF02388">
    <property type="entry name" value="FemAB"/>
    <property type="match status" value="2"/>
</dbReference>
<dbReference type="PANTHER" id="PTHR36174:SF1">
    <property type="entry name" value="LIPID II:GLYCINE GLYCYLTRANSFERASE"/>
    <property type="match status" value="1"/>
</dbReference>
<evidence type="ECO:0000313" key="7">
    <source>
        <dbReference type="EMBL" id="PIR02277.1"/>
    </source>
</evidence>
<dbReference type="GO" id="GO:0071555">
    <property type="term" value="P:cell wall organization"/>
    <property type="evidence" value="ECO:0007669"/>
    <property type="project" value="UniProtKB-KW"/>
</dbReference>
<evidence type="ECO:0000256" key="5">
    <source>
        <dbReference type="ARBA" id="ARBA00023315"/>
    </source>
</evidence>
<evidence type="ECO:0000256" key="2">
    <source>
        <dbReference type="ARBA" id="ARBA00022679"/>
    </source>
</evidence>
<dbReference type="SUPFAM" id="SSF55729">
    <property type="entry name" value="Acyl-CoA N-acyltransferases (Nat)"/>
    <property type="match status" value="2"/>
</dbReference>
<gene>
    <name evidence="7" type="ORF">COV62_01970</name>
</gene>
<dbReference type="GO" id="GO:0016755">
    <property type="term" value="F:aminoacyltransferase activity"/>
    <property type="evidence" value="ECO:0007669"/>
    <property type="project" value="InterPro"/>
</dbReference>